<dbReference type="AlphaFoldDB" id="A0A1V9FF94"/>
<dbReference type="Gene3D" id="1.10.10.10">
    <property type="entry name" value="Winged helix-like DNA-binding domain superfamily/Winged helix DNA-binding domain"/>
    <property type="match status" value="1"/>
</dbReference>
<dbReference type="OrthoDB" id="742238at2"/>
<organism evidence="5 6">
    <name type="scientific">Niastella vici</name>
    <dbReference type="NCBI Taxonomy" id="1703345"/>
    <lineage>
        <taxon>Bacteria</taxon>
        <taxon>Pseudomonadati</taxon>
        <taxon>Bacteroidota</taxon>
        <taxon>Chitinophagia</taxon>
        <taxon>Chitinophagales</taxon>
        <taxon>Chitinophagaceae</taxon>
        <taxon>Niastella</taxon>
    </lineage>
</organism>
<name>A0A1V9FF94_9BACT</name>
<proteinExistence type="predicted"/>
<dbReference type="InterPro" id="IPR028082">
    <property type="entry name" value="Peripla_BP_I"/>
</dbReference>
<evidence type="ECO:0000259" key="4">
    <source>
        <dbReference type="PROSITE" id="PS50949"/>
    </source>
</evidence>
<dbReference type="PROSITE" id="PS50949">
    <property type="entry name" value="HTH_GNTR"/>
    <property type="match status" value="1"/>
</dbReference>
<gene>
    <name evidence="5" type="ORF">A3860_09960</name>
</gene>
<dbReference type="RefSeq" id="WP_081155858.1">
    <property type="nucleotide sequence ID" value="NZ_LVYD01000124.1"/>
</dbReference>
<dbReference type="SMART" id="SM00345">
    <property type="entry name" value="HTH_GNTR"/>
    <property type="match status" value="1"/>
</dbReference>
<evidence type="ECO:0000256" key="3">
    <source>
        <dbReference type="ARBA" id="ARBA00023163"/>
    </source>
</evidence>
<dbReference type="STRING" id="1703345.A3860_09960"/>
<dbReference type="GO" id="GO:0003700">
    <property type="term" value="F:DNA-binding transcription factor activity"/>
    <property type="evidence" value="ECO:0007669"/>
    <property type="project" value="InterPro"/>
</dbReference>
<dbReference type="InterPro" id="IPR036388">
    <property type="entry name" value="WH-like_DNA-bd_sf"/>
</dbReference>
<evidence type="ECO:0000313" key="5">
    <source>
        <dbReference type="EMBL" id="OQP56896.1"/>
    </source>
</evidence>
<dbReference type="PANTHER" id="PTHR38445">
    <property type="entry name" value="HTH-TYPE TRANSCRIPTIONAL REPRESSOR YTRA"/>
    <property type="match status" value="1"/>
</dbReference>
<evidence type="ECO:0000256" key="1">
    <source>
        <dbReference type="ARBA" id="ARBA00023015"/>
    </source>
</evidence>
<sequence>MSKILYEKIRELEKVTAYSKHDRLVQGIINAINEKMLVPGDTLPSVNTMIREFHFSRETIIKGYNELVSRGIIESKNRLGYFVANGNTVQMLKVALLMYNLDTFEEQFYRNFRNTLGSGIELQTFFHHGNIEIFETILQRIKSRFGMYVIAPIPHPRSKELLESIPRQKLLMVDRFEPLDGEFNHITQEFEQSSYKVFSELAEDIKRFDEIIFYHSPNSLDPKEIVNAFRKFLKAYKVKGRVIREFIPGTIEKGKVYFTLDNFAMWEILKECKVKKLKPGKDVGILSHNDEPAKEFVGITTYSADFGSMGAMAAQSILNRENIQVTIPFVLARRTSL</sequence>
<dbReference type="CDD" id="cd07377">
    <property type="entry name" value="WHTH_GntR"/>
    <property type="match status" value="1"/>
</dbReference>
<keyword evidence="1" id="KW-0805">Transcription regulation</keyword>
<dbReference type="Proteomes" id="UP000192796">
    <property type="component" value="Unassembled WGS sequence"/>
</dbReference>
<reference evidence="5 6" key="1">
    <citation type="submission" date="2016-03" db="EMBL/GenBank/DDBJ databases">
        <title>Niastella vici sp. nov., isolated from farmland soil.</title>
        <authorList>
            <person name="Chen L."/>
            <person name="Wang D."/>
            <person name="Yang S."/>
            <person name="Wang G."/>
        </authorList>
    </citation>
    <scope>NUCLEOTIDE SEQUENCE [LARGE SCALE GENOMIC DNA]</scope>
    <source>
        <strain evidence="5 6">DJ57</strain>
    </source>
</reference>
<dbReference type="Pfam" id="PF00392">
    <property type="entry name" value="GntR"/>
    <property type="match status" value="1"/>
</dbReference>
<keyword evidence="2" id="KW-0238">DNA-binding</keyword>
<dbReference type="InterPro" id="IPR036390">
    <property type="entry name" value="WH_DNA-bd_sf"/>
</dbReference>
<dbReference type="SUPFAM" id="SSF53822">
    <property type="entry name" value="Periplasmic binding protein-like I"/>
    <property type="match status" value="1"/>
</dbReference>
<dbReference type="EMBL" id="LVYD01000124">
    <property type="protein sequence ID" value="OQP56896.1"/>
    <property type="molecule type" value="Genomic_DNA"/>
</dbReference>
<dbReference type="GO" id="GO:0003677">
    <property type="term" value="F:DNA binding"/>
    <property type="evidence" value="ECO:0007669"/>
    <property type="project" value="UniProtKB-KW"/>
</dbReference>
<dbReference type="PANTHER" id="PTHR38445:SF10">
    <property type="entry name" value="GNTR-FAMILY TRANSCRIPTIONAL REGULATOR"/>
    <property type="match status" value="1"/>
</dbReference>
<accession>A0A1V9FF94</accession>
<protein>
    <submittedName>
        <fullName evidence="5">GntR family transcriptional regulator</fullName>
    </submittedName>
</protein>
<comment type="caution">
    <text evidence="5">The sequence shown here is derived from an EMBL/GenBank/DDBJ whole genome shotgun (WGS) entry which is preliminary data.</text>
</comment>
<dbReference type="Gene3D" id="3.40.50.2300">
    <property type="match status" value="2"/>
</dbReference>
<evidence type="ECO:0000256" key="2">
    <source>
        <dbReference type="ARBA" id="ARBA00023125"/>
    </source>
</evidence>
<keyword evidence="3" id="KW-0804">Transcription</keyword>
<keyword evidence="6" id="KW-1185">Reference proteome</keyword>
<feature type="domain" description="HTH gntR-type" evidence="4">
    <location>
        <begin position="18"/>
        <end position="86"/>
    </location>
</feature>
<dbReference type="InterPro" id="IPR000524">
    <property type="entry name" value="Tscrpt_reg_HTH_GntR"/>
</dbReference>
<evidence type="ECO:0000313" key="6">
    <source>
        <dbReference type="Proteomes" id="UP000192796"/>
    </source>
</evidence>
<dbReference type="SUPFAM" id="SSF46785">
    <property type="entry name" value="Winged helix' DNA-binding domain"/>
    <property type="match status" value="1"/>
</dbReference>